<dbReference type="AlphaFoldDB" id="A0A0C1QIQ4"/>
<evidence type="ECO:0000313" key="2">
    <source>
        <dbReference type="Proteomes" id="UP000031258"/>
    </source>
</evidence>
<dbReference type="EMBL" id="JSWE01000232">
    <property type="protein sequence ID" value="KIE04093.1"/>
    <property type="molecule type" value="Genomic_DNA"/>
</dbReference>
<accession>A0A0C1QIQ4</accession>
<keyword evidence="2" id="KW-1185">Reference proteome</keyword>
<organism evidence="1 2">
    <name type="scientific">Candidatus Jidaibacter acanthamoebae</name>
    <dbReference type="NCBI Taxonomy" id="86105"/>
    <lineage>
        <taxon>Bacteria</taxon>
        <taxon>Pseudomonadati</taxon>
        <taxon>Pseudomonadota</taxon>
        <taxon>Alphaproteobacteria</taxon>
        <taxon>Rickettsiales</taxon>
        <taxon>Candidatus Midichloriaceae</taxon>
        <taxon>Candidatus Jidaibacter</taxon>
    </lineage>
</organism>
<dbReference type="RefSeq" id="WP_039459526.1">
    <property type="nucleotide sequence ID" value="NZ_JSWE01000232.1"/>
</dbReference>
<dbReference type="Proteomes" id="UP000031258">
    <property type="component" value="Unassembled WGS sequence"/>
</dbReference>
<reference evidence="1 2" key="1">
    <citation type="submission" date="2014-11" db="EMBL/GenBank/DDBJ databases">
        <title>A Rickettsiales Symbiont of Amoebae With Ancient Features.</title>
        <authorList>
            <person name="Schulz F."/>
            <person name="Martijn J."/>
            <person name="Wascher F."/>
            <person name="Kostanjsek R."/>
            <person name="Ettema T.J."/>
            <person name="Horn M."/>
        </authorList>
    </citation>
    <scope>NUCLEOTIDE SEQUENCE [LARGE SCALE GENOMIC DNA]</scope>
    <source>
        <strain evidence="1 2">UWC36</strain>
    </source>
</reference>
<protein>
    <submittedName>
        <fullName evidence="1">Uncharacterized protein</fullName>
    </submittedName>
</protein>
<gene>
    <name evidence="1" type="ORF">NF27_JP00010</name>
</gene>
<comment type="caution">
    <text evidence="1">The sequence shown here is derived from an EMBL/GenBank/DDBJ whole genome shotgun (WGS) entry which is preliminary data.</text>
</comment>
<name>A0A0C1QIQ4_9RICK</name>
<sequence length="137" mass="16705">KEREKIREKEIIKFREENIRKAEERRKEEIIEIKVKKIANELRSKALAELEDRWGRAGEEKARKEFEEYMFSDREEYEVVDPFKEEFKRQGWGMVFAEYVYTQFKLHHYIRKSEEAFINTATKHIGLMCAHKDNIAM</sequence>
<evidence type="ECO:0000313" key="1">
    <source>
        <dbReference type="EMBL" id="KIE04093.1"/>
    </source>
</evidence>
<feature type="non-terminal residue" evidence="1">
    <location>
        <position position="1"/>
    </location>
</feature>
<proteinExistence type="predicted"/>